<dbReference type="OMA" id="CTPLIVI"/>
<feature type="transmembrane region" description="Helical" evidence="6">
    <location>
        <begin position="93"/>
        <end position="117"/>
    </location>
</feature>
<dbReference type="Gene3D" id="1.20.144.10">
    <property type="entry name" value="Phosphatidic acid phosphatase type 2/haloperoxidase"/>
    <property type="match status" value="1"/>
</dbReference>
<evidence type="ECO:0000256" key="6">
    <source>
        <dbReference type="SAM" id="Phobius"/>
    </source>
</evidence>
<dbReference type="RefSeq" id="XP_004256242.1">
    <property type="nucleotide sequence ID" value="XM_004256194.1"/>
</dbReference>
<dbReference type="PANTHER" id="PTHR10165">
    <property type="entry name" value="LIPID PHOSPHATE PHOSPHATASE"/>
    <property type="match status" value="1"/>
</dbReference>
<dbReference type="GeneID" id="14888393"/>
<evidence type="ECO:0000313" key="9">
    <source>
        <dbReference type="Proteomes" id="UP000014680"/>
    </source>
</evidence>
<keyword evidence="5 6" id="KW-0472">Membrane</keyword>
<evidence type="ECO:0000256" key="5">
    <source>
        <dbReference type="ARBA" id="ARBA00023136"/>
    </source>
</evidence>
<proteinExistence type="inferred from homology"/>
<dbReference type="InterPro" id="IPR036938">
    <property type="entry name" value="PAP2/HPO_sf"/>
</dbReference>
<dbReference type="GO" id="GO:0008195">
    <property type="term" value="F:phosphatidate phosphatase activity"/>
    <property type="evidence" value="ECO:0007669"/>
    <property type="project" value="TreeGrafter"/>
</dbReference>
<dbReference type="VEuPathDB" id="AmoebaDB:EIN_391060"/>
<accession>A0A0A1UB92</accession>
<dbReference type="GO" id="GO:0046839">
    <property type="term" value="P:phospholipid dephosphorylation"/>
    <property type="evidence" value="ECO:0007669"/>
    <property type="project" value="TreeGrafter"/>
</dbReference>
<dbReference type="SUPFAM" id="SSF48317">
    <property type="entry name" value="Acid phosphatase/Vanadium-dependent haloperoxidase"/>
    <property type="match status" value="1"/>
</dbReference>
<feature type="domain" description="Phosphatidic acid phosphatase type 2/haloperoxidase" evidence="7">
    <location>
        <begin position="99"/>
        <end position="224"/>
    </location>
</feature>
<dbReference type="PANTHER" id="PTHR10165:SF35">
    <property type="entry name" value="RE23632P"/>
    <property type="match status" value="1"/>
</dbReference>
<keyword evidence="3 6" id="KW-0812">Transmembrane</keyword>
<keyword evidence="9" id="KW-1185">Reference proteome</keyword>
<dbReference type="OrthoDB" id="10030083at2759"/>
<gene>
    <name evidence="8" type="ORF">EIN_391060</name>
</gene>
<feature type="transmembrane region" description="Helical" evidence="6">
    <location>
        <begin position="61"/>
        <end position="86"/>
    </location>
</feature>
<dbReference type="InterPro" id="IPR043216">
    <property type="entry name" value="PAP-like"/>
</dbReference>
<dbReference type="GO" id="GO:0006644">
    <property type="term" value="P:phospholipid metabolic process"/>
    <property type="evidence" value="ECO:0007669"/>
    <property type="project" value="InterPro"/>
</dbReference>
<feature type="transmembrane region" description="Helical" evidence="6">
    <location>
        <begin position="179"/>
        <end position="197"/>
    </location>
</feature>
<evidence type="ECO:0000313" key="8">
    <source>
        <dbReference type="EMBL" id="ELP89471.1"/>
    </source>
</evidence>
<evidence type="ECO:0000256" key="2">
    <source>
        <dbReference type="ARBA" id="ARBA00008816"/>
    </source>
</evidence>
<feature type="transmembrane region" description="Helical" evidence="6">
    <location>
        <begin position="153"/>
        <end position="172"/>
    </location>
</feature>
<dbReference type="InterPro" id="IPR000326">
    <property type="entry name" value="PAP2/HPO"/>
</dbReference>
<protein>
    <submittedName>
        <fullName evidence="8">Phosphatidic acid phosphatase type 2 domain containing protein, putative</fullName>
    </submittedName>
</protein>
<dbReference type="EMBL" id="KB206629">
    <property type="protein sequence ID" value="ELP89471.1"/>
    <property type="molecule type" value="Genomic_DNA"/>
</dbReference>
<dbReference type="GO" id="GO:0016020">
    <property type="term" value="C:membrane"/>
    <property type="evidence" value="ECO:0007669"/>
    <property type="project" value="UniProtKB-SubCell"/>
</dbReference>
<dbReference type="Proteomes" id="UP000014680">
    <property type="component" value="Unassembled WGS sequence"/>
</dbReference>
<sequence length="261" mass="29348">MVGIKEFLKSQFAHKVVVIGFIEDFIINVVLIVLCIVPMFIHPFHMEIPDGSQNVNMMYPYVHSSVPTYACCLLAYLPPALLIIIFSVKKKSLLFLVFSALTLLLAALSCLSLTNWAKIFAGRPRPHFYARLEENSDQIDDVYKSFPSGHSSTIFNGMSFTACFVAGQIKIFGRSHASWKLLLFIMPWIIASVVAISRTRDYHHNFSDILGGTAFGIFFGVVVYLAKFKNFSAENCDDLKIEEDVDKEKNATITDEEKTLA</sequence>
<dbReference type="Pfam" id="PF01569">
    <property type="entry name" value="PAP2"/>
    <property type="match status" value="1"/>
</dbReference>
<comment type="similarity">
    <text evidence="2">Belongs to the PA-phosphatase related phosphoesterase family.</text>
</comment>
<feature type="transmembrane region" description="Helical" evidence="6">
    <location>
        <begin position="209"/>
        <end position="226"/>
    </location>
</feature>
<dbReference type="SMART" id="SM00014">
    <property type="entry name" value="acidPPc"/>
    <property type="match status" value="1"/>
</dbReference>
<comment type="subcellular location">
    <subcellularLocation>
        <location evidence="1">Membrane</location>
        <topology evidence="1">Multi-pass membrane protein</topology>
    </subcellularLocation>
</comment>
<reference evidence="8 9" key="1">
    <citation type="submission" date="2012-10" db="EMBL/GenBank/DDBJ databases">
        <authorList>
            <person name="Zafar N."/>
            <person name="Inman J."/>
            <person name="Hall N."/>
            <person name="Lorenzi H."/>
            <person name="Caler E."/>
        </authorList>
    </citation>
    <scope>NUCLEOTIDE SEQUENCE [LARGE SCALE GENOMIC DNA]</scope>
    <source>
        <strain evidence="8 9">IP1</strain>
    </source>
</reference>
<dbReference type="KEGG" id="eiv:EIN_391060"/>
<evidence type="ECO:0000256" key="3">
    <source>
        <dbReference type="ARBA" id="ARBA00022692"/>
    </source>
</evidence>
<keyword evidence="4 6" id="KW-1133">Transmembrane helix</keyword>
<organism evidence="8 9">
    <name type="scientific">Entamoeba invadens IP1</name>
    <dbReference type="NCBI Taxonomy" id="370355"/>
    <lineage>
        <taxon>Eukaryota</taxon>
        <taxon>Amoebozoa</taxon>
        <taxon>Evosea</taxon>
        <taxon>Archamoebae</taxon>
        <taxon>Mastigamoebida</taxon>
        <taxon>Entamoebidae</taxon>
        <taxon>Entamoeba</taxon>
    </lineage>
</organism>
<dbReference type="AlphaFoldDB" id="A0A0A1UB92"/>
<evidence type="ECO:0000256" key="1">
    <source>
        <dbReference type="ARBA" id="ARBA00004141"/>
    </source>
</evidence>
<evidence type="ECO:0000256" key="4">
    <source>
        <dbReference type="ARBA" id="ARBA00022989"/>
    </source>
</evidence>
<feature type="transmembrane region" description="Helical" evidence="6">
    <location>
        <begin position="12"/>
        <end position="41"/>
    </location>
</feature>
<name>A0A0A1UB92_ENTIV</name>
<evidence type="ECO:0000259" key="7">
    <source>
        <dbReference type="SMART" id="SM00014"/>
    </source>
</evidence>